<dbReference type="InterPro" id="IPR002108">
    <property type="entry name" value="ADF-H"/>
</dbReference>
<organism evidence="5 6">
    <name type="scientific">Hibiscus syriacus</name>
    <name type="common">Rose of Sharon</name>
    <dbReference type="NCBI Taxonomy" id="106335"/>
    <lineage>
        <taxon>Eukaryota</taxon>
        <taxon>Viridiplantae</taxon>
        <taxon>Streptophyta</taxon>
        <taxon>Embryophyta</taxon>
        <taxon>Tracheophyta</taxon>
        <taxon>Spermatophyta</taxon>
        <taxon>Magnoliopsida</taxon>
        <taxon>eudicotyledons</taxon>
        <taxon>Gunneridae</taxon>
        <taxon>Pentapetalae</taxon>
        <taxon>rosids</taxon>
        <taxon>malvids</taxon>
        <taxon>Malvales</taxon>
        <taxon>Malvaceae</taxon>
        <taxon>Malvoideae</taxon>
        <taxon>Hibiscus</taxon>
    </lineage>
</organism>
<dbReference type="PROSITE" id="PS51263">
    <property type="entry name" value="ADF_H"/>
    <property type="match status" value="1"/>
</dbReference>
<proteinExistence type="inferred from homology"/>
<protein>
    <submittedName>
        <fullName evidence="5">Actin-depolymerizing factor 1</fullName>
    </submittedName>
</protein>
<feature type="region of interest" description="Disordered" evidence="3">
    <location>
        <begin position="1"/>
        <end position="25"/>
    </location>
</feature>
<dbReference type="CDD" id="cd11286">
    <property type="entry name" value="ADF_cofilin_like"/>
    <property type="match status" value="1"/>
</dbReference>
<evidence type="ECO:0000313" key="6">
    <source>
        <dbReference type="Proteomes" id="UP000436088"/>
    </source>
</evidence>
<dbReference type="Gene3D" id="3.40.20.10">
    <property type="entry name" value="Severin"/>
    <property type="match status" value="1"/>
</dbReference>
<dbReference type="AlphaFoldDB" id="A0A6A3CG04"/>
<feature type="domain" description="ADF-H" evidence="4">
    <location>
        <begin position="1"/>
        <end position="113"/>
    </location>
</feature>
<gene>
    <name evidence="5" type="ORF">F3Y22_tig00005459pilonHSYRG00210</name>
</gene>
<dbReference type="SMART" id="SM00102">
    <property type="entry name" value="ADF"/>
    <property type="match status" value="1"/>
</dbReference>
<evidence type="ECO:0000256" key="3">
    <source>
        <dbReference type="SAM" id="MobiDB-lite"/>
    </source>
</evidence>
<dbReference type="GO" id="GO:0015629">
    <property type="term" value="C:actin cytoskeleton"/>
    <property type="evidence" value="ECO:0007669"/>
    <property type="project" value="InterPro"/>
</dbReference>
<dbReference type="Proteomes" id="UP000436088">
    <property type="component" value="Unassembled WGS sequence"/>
</dbReference>
<dbReference type="EMBL" id="VEPZ02000307">
    <property type="protein sequence ID" value="KAE8727524.1"/>
    <property type="molecule type" value="Genomic_DNA"/>
</dbReference>
<dbReference type="PANTHER" id="PTHR11913">
    <property type="entry name" value="COFILIN-RELATED"/>
    <property type="match status" value="1"/>
</dbReference>
<evidence type="ECO:0000256" key="1">
    <source>
        <dbReference type="ARBA" id="ARBA00006844"/>
    </source>
</evidence>
<dbReference type="Pfam" id="PF00241">
    <property type="entry name" value="Cofilin_ADF"/>
    <property type="match status" value="1"/>
</dbReference>
<dbReference type="SUPFAM" id="SSF55753">
    <property type="entry name" value="Actin depolymerizing proteins"/>
    <property type="match status" value="1"/>
</dbReference>
<comment type="similarity">
    <text evidence="1">Belongs to the actin-binding proteins ADF family.</text>
</comment>
<keyword evidence="2" id="KW-0009">Actin-binding</keyword>
<evidence type="ECO:0000256" key="2">
    <source>
        <dbReference type="ARBA" id="ARBA00023203"/>
    </source>
</evidence>
<dbReference type="GO" id="GO:0003779">
    <property type="term" value="F:actin binding"/>
    <property type="evidence" value="ECO:0007669"/>
    <property type="project" value="UniProtKB-KW"/>
</dbReference>
<sequence>MRSETAGSFFTRSTRRDDPTGGGRETYQDFLEALPDNQCRYAVFNYNFVTDENCQKSKIFFFTWAPDTSRVRSKMLYASSKNKFKLQLDGIQFELQSTDLSFCNAPIVMQWNHAFDEEIVDTRPQSVPGHLQYHLLLFRQKKA</sequence>
<keyword evidence="6" id="KW-1185">Reference proteome</keyword>
<accession>A0A6A3CG04</accession>
<evidence type="ECO:0000259" key="4">
    <source>
        <dbReference type="PROSITE" id="PS51263"/>
    </source>
</evidence>
<dbReference type="InterPro" id="IPR029006">
    <property type="entry name" value="ADF-H/Gelsolin-like_dom_sf"/>
</dbReference>
<reference evidence="5" key="1">
    <citation type="submission" date="2019-09" db="EMBL/GenBank/DDBJ databases">
        <title>Draft genome information of white flower Hibiscus syriacus.</title>
        <authorList>
            <person name="Kim Y.-M."/>
        </authorList>
    </citation>
    <scope>NUCLEOTIDE SEQUENCE [LARGE SCALE GENOMIC DNA]</scope>
    <source>
        <strain evidence="5">YM2019G1</strain>
    </source>
</reference>
<dbReference type="GO" id="GO:0030042">
    <property type="term" value="P:actin filament depolymerization"/>
    <property type="evidence" value="ECO:0007669"/>
    <property type="project" value="InterPro"/>
</dbReference>
<name>A0A6A3CG04_HIBSY</name>
<feature type="compositionally biased region" description="Polar residues" evidence="3">
    <location>
        <begin position="1"/>
        <end position="12"/>
    </location>
</feature>
<dbReference type="InterPro" id="IPR017904">
    <property type="entry name" value="ADF/Cofilin"/>
</dbReference>
<comment type="caution">
    <text evidence="5">The sequence shown here is derived from an EMBL/GenBank/DDBJ whole genome shotgun (WGS) entry which is preliminary data.</text>
</comment>
<evidence type="ECO:0000313" key="5">
    <source>
        <dbReference type="EMBL" id="KAE8727524.1"/>
    </source>
</evidence>